<dbReference type="EMBL" id="CP036425">
    <property type="protein sequence ID" value="QDU35077.1"/>
    <property type="molecule type" value="Genomic_DNA"/>
</dbReference>
<feature type="signal peptide" evidence="1">
    <location>
        <begin position="1"/>
        <end position="25"/>
    </location>
</feature>
<evidence type="ECO:0000313" key="3">
    <source>
        <dbReference type="Proteomes" id="UP000317369"/>
    </source>
</evidence>
<sequence length="304" mass="33815" precursor="true">MTTVRPGFFVSLLTLVTLSTAPLCAAEKQPDKILPKPTTDDKTTYLLTAEQNELPAYHTAHFTSFAHDVPGYNQLVLKGIDVVQASAPTGGGYFIGIKAKPTESPIGYDLALFNQSLLKAPRKTSYCSGSSYSAFIEGLNIYFTQHSPKAKLSHTRLEALRMQEPDGSRRDDGIKFWGHWNDDGFGNHFALVQYAKMGTVINPDHARPGDFMNISWNNGGGHSVIFLGYYADPKLKAEGKPYAFLRYWSSQGSTNGLADQTVPLSRIKSVKVVRLTNLNQLFKFNIKQKVNRKIPGDKITWHKQ</sequence>
<accession>A0A517YY00</accession>
<dbReference type="OrthoDB" id="284838at2"/>
<dbReference type="RefSeq" id="WP_145079863.1">
    <property type="nucleotide sequence ID" value="NZ_CP036425.1"/>
</dbReference>
<protein>
    <submittedName>
        <fullName evidence="2">Uncharacterized protein</fullName>
    </submittedName>
</protein>
<evidence type="ECO:0000313" key="2">
    <source>
        <dbReference type="EMBL" id="QDU35077.1"/>
    </source>
</evidence>
<dbReference type="KEGG" id="pcor:KS4_31550"/>
<keyword evidence="3" id="KW-1185">Reference proteome</keyword>
<feature type="chain" id="PRO_5021719622" evidence="1">
    <location>
        <begin position="26"/>
        <end position="304"/>
    </location>
</feature>
<organism evidence="2 3">
    <name type="scientific">Poriferisphaera corsica</name>
    <dbReference type="NCBI Taxonomy" id="2528020"/>
    <lineage>
        <taxon>Bacteria</taxon>
        <taxon>Pseudomonadati</taxon>
        <taxon>Planctomycetota</taxon>
        <taxon>Phycisphaerae</taxon>
        <taxon>Phycisphaerales</taxon>
        <taxon>Phycisphaeraceae</taxon>
        <taxon>Poriferisphaera</taxon>
    </lineage>
</organism>
<dbReference type="Proteomes" id="UP000317369">
    <property type="component" value="Chromosome"/>
</dbReference>
<dbReference type="AlphaFoldDB" id="A0A517YY00"/>
<gene>
    <name evidence="2" type="ORF">KS4_31550</name>
</gene>
<name>A0A517YY00_9BACT</name>
<keyword evidence="1" id="KW-0732">Signal</keyword>
<reference evidence="2 3" key="1">
    <citation type="submission" date="2019-02" db="EMBL/GenBank/DDBJ databases">
        <title>Deep-cultivation of Planctomycetes and their phenomic and genomic characterization uncovers novel biology.</title>
        <authorList>
            <person name="Wiegand S."/>
            <person name="Jogler M."/>
            <person name="Boedeker C."/>
            <person name="Pinto D."/>
            <person name="Vollmers J."/>
            <person name="Rivas-Marin E."/>
            <person name="Kohn T."/>
            <person name="Peeters S.H."/>
            <person name="Heuer A."/>
            <person name="Rast P."/>
            <person name="Oberbeckmann S."/>
            <person name="Bunk B."/>
            <person name="Jeske O."/>
            <person name="Meyerdierks A."/>
            <person name="Storesund J.E."/>
            <person name="Kallscheuer N."/>
            <person name="Luecker S."/>
            <person name="Lage O.M."/>
            <person name="Pohl T."/>
            <person name="Merkel B.J."/>
            <person name="Hornburger P."/>
            <person name="Mueller R.-W."/>
            <person name="Bruemmer F."/>
            <person name="Labrenz M."/>
            <person name="Spormann A.M."/>
            <person name="Op den Camp H."/>
            <person name="Overmann J."/>
            <person name="Amann R."/>
            <person name="Jetten M.S.M."/>
            <person name="Mascher T."/>
            <person name="Medema M.H."/>
            <person name="Devos D.P."/>
            <person name="Kaster A.-K."/>
            <person name="Ovreas L."/>
            <person name="Rohde M."/>
            <person name="Galperin M.Y."/>
            <person name="Jogler C."/>
        </authorList>
    </citation>
    <scope>NUCLEOTIDE SEQUENCE [LARGE SCALE GENOMIC DNA]</scope>
    <source>
        <strain evidence="2 3">KS4</strain>
    </source>
</reference>
<proteinExistence type="predicted"/>
<evidence type="ECO:0000256" key="1">
    <source>
        <dbReference type="SAM" id="SignalP"/>
    </source>
</evidence>